<sequence>MAANGTPGNEKIVEQTTTLSCGSFDALRVFGHETIDGQVVAQAAIDDEGDGVGTVAVAGEHVTRIESDEPYDEVSYGTVVKEEVSGGETIYYVEFGDARGVRPCKMGEDGCRIVTKPPSWVPKPTRHPNAGALFSHADAEAYDLMVSIEAASRPDAY</sequence>
<evidence type="ECO:0000313" key="2">
    <source>
        <dbReference type="Proteomes" id="UP000789595"/>
    </source>
</evidence>
<dbReference type="EMBL" id="CAKKNE010000004">
    <property type="protein sequence ID" value="CAH0375192.1"/>
    <property type="molecule type" value="Genomic_DNA"/>
</dbReference>
<evidence type="ECO:0000313" key="1">
    <source>
        <dbReference type="EMBL" id="CAH0375192.1"/>
    </source>
</evidence>
<reference evidence="1" key="1">
    <citation type="submission" date="2021-11" db="EMBL/GenBank/DDBJ databases">
        <authorList>
            <consortium name="Genoscope - CEA"/>
            <person name="William W."/>
        </authorList>
    </citation>
    <scope>NUCLEOTIDE SEQUENCE</scope>
</reference>
<comment type="caution">
    <text evidence="1">The sequence shown here is derived from an EMBL/GenBank/DDBJ whole genome shotgun (WGS) entry which is preliminary data.</text>
</comment>
<dbReference type="AlphaFoldDB" id="A0A8J2SWC8"/>
<gene>
    <name evidence="1" type="ORF">PECAL_4P25180</name>
</gene>
<name>A0A8J2SWC8_9STRA</name>
<protein>
    <submittedName>
        <fullName evidence="1">Uncharacterized protein</fullName>
    </submittedName>
</protein>
<organism evidence="1 2">
    <name type="scientific">Pelagomonas calceolata</name>
    <dbReference type="NCBI Taxonomy" id="35677"/>
    <lineage>
        <taxon>Eukaryota</taxon>
        <taxon>Sar</taxon>
        <taxon>Stramenopiles</taxon>
        <taxon>Ochrophyta</taxon>
        <taxon>Pelagophyceae</taxon>
        <taxon>Pelagomonadales</taxon>
        <taxon>Pelagomonadaceae</taxon>
        <taxon>Pelagomonas</taxon>
    </lineage>
</organism>
<proteinExistence type="predicted"/>
<accession>A0A8J2SWC8</accession>
<dbReference type="Proteomes" id="UP000789595">
    <property type="component" value="Unassembled WGS sequence"/>
</dbReference>
<keyword evidence="2" id="KW-1185">Reference proteome</keyword>